<comment type="caution">
    <text evidence="2">The sequence shown here is derived from an EMBL/GenBank/DDBJ whole genome shotgun (WGS) entry which is preliminary data.</text>
</comment>
<dbReference type="GO" id="GO:0016740">
    <property type="term" value="F:transferase activity"/>
    <property type="evidence" value="ECO:0007669"/>
    <property type="project" value="UniProtKB-KW"/>
</dbReference>
<name>A0A348W9Q2_9RHOB</name>
<gene>
    <name evidence="2" type="ORF">DCS45_05210</name>
</gene>
<evidence type="ECO:0000259" key="1">
    <source>
        <dbReference type="Pfam" id="PF01755"/>
    </source>
</evidence>
<dbReference type="Proteomes" id="UP000264719">
    <property type="component" value="Unassembled WGS sequence"/>
</dbReference>
<protein>
    <submittedName>
        <fullName evidence="2">Glycosyl transferase family 25</fullName>
    </submittedName>
</protein>
<evidence type="ECO:0000313" key="2">
    <source>
        <dbReference type="EMBL" id="HAR51264.1"/>
    </source>
</evidence>
<feature type="domain" description="Glycosyl transferase family 25" evidence="1">
    <location>
        <begin position="4"/>
        <end position="122"/>
    </location>
</feature>
<dbReference type="Pfam" id="PF01755">
    <property type="entry name" value="Glyco_transf_25"/>
    <property type="match status" value="1"/>
</dbReference>
<evidence type="ECO:0000313" key="3">
    <source>
        <dbReference type="Proteomes" id="UP000264719"/>
    </source>
</evidence>
<reference evidence="2 3" key="1">
    <citation type="journal article" date="2018" name="Nat. Biotechnol.">
        <title>A standardized bacterial taxonomy based on genome phylogeny substantially revises the tree of life.</title>
        <authorList>
            <person name="Parks D.H."/>
            <person name="Chuvochina M."/>
            <person name="Waite D.W."/>
            <person name="Rinke C."/>
            <person name="Skarshewski A."/>
            <person name="Chaumeil P.A."/>
            <person name="Hugenholtz P."/>
        </authorList>
    </citation>
    <scope>NUCLEOTIDE SEQUENCE [LARGE SCALE GENOMIC DNA]</scope>
    <source>
        <strain evidence="2">UBA9169</strain>
    </source>
</reference>
<dbReference type="CDD" id="cd06532">
    <property type="entry name" value="Glyco_transf_25"/>
    <property type="match status" value="1"/>
</dbReference>
<proteinExistence type="predicted"/>
<dbReference type="AlphaFoldDB" id="A0A348W9Q2"/>
<accession>A0A348W9Q2</accession>
<dbReference type="InterPro" id="IPR002654">
    <property type="entry name" value="Glyco_trans_25"/>
</dbReference>
<sequence length="250" mass="27999">MTGHAFILHLTRASARRENAHRLRDSCGLPAEIWPAVDGAAMDDRELRARVDAGLFAPRYPFPLRMGEIGCFLSHRQIWAEILRRDLDHALILEDDAGLDPEHFAQALTLGRDHLDRFGYIQFQTRPARGPARLIATQGACQLLLPQMAGLRTTAQFVTRASAEQLLAASDRFDRPVDTFVQSHWQTGLRPAMILPSGISEIADQLEGSTIQSARKPLLEKLRREWLRGRYRRAVRHASASSAAPDASHD</sequence>
<organism evidence="2 3">
    <name type="scientific">Roseovarius nubinhibens</name>
    <dbReference type="NCBI Taxonomy" id="314263"/>
    <lineage>
        <taxon>Bacteria</taxon>
        <taxon>Pseudomonadati</taxon>
        <taxon>Pseudomonadota</taxon>
        <taxon>Alphaproteobacteria</taxon>
        <taxon>Rhodobacterales</taxon>
        <taxon>Roseobacteraceae</taxon>
        <taxon>Roseovarius</taxon>
    </lineage>
</organism>
<dbReference type="EMBL" id="DMVW01000049">
    <property type="protein sequence ID" value="HAR51264.1"/>
    <property type="molecule type" value="Genomic_DNA"/>
</dbReference>
<keyword evidence="2" id="KW-0808">Transferase</keyword>
<dbReference type="RefSeq" id="WP_339856910.1">
    <property type="nucleotide sequence ID" value="NZ_CAXAXR010000060.1"/>
</dbReference>